<name>A0A0N0X9Z1_PSESX</name>
<evidence type="ECO:0000313" key="12">
    <source>
        <dbReference type="EMBL" id="KPC31089.1"/>
    </source>
</evidence>
<dbReference type="GO" id="GO:0043597">
    <property type="term" value="C:cytoplasmic replication fork"/>
    <property type="evidence" value="ECO:0007669"/>
    <property type="project" value="TreeGrafter"/>
</dbReference>
<dbReference type="EC" id="5.6.2.1" evidence="3"/>
<dbReference type="PANTHER" id="PTHR11390:SF21">
    <property type="entry name" value="DNA TOPOISOMERASE 3-ALPHA"/>
    <property type="match status" value="1"/>
</dbReference>
<evidence type="ECO:0000313" key="13">
    <source>
        <dbReference type="Proteomes" id="UP000037891"/>
    </source>
</evidence>
<dbReference type="InterPro" id="IPR013497">
    <property type="entry name" value="Topo_IA_cen"/>
</dbReference>
<evidence type="ECO:0000256" key="2">
    <source>
        <dbReference type="ARBA" id="ARBA00009446"/>
    </source>
</evidence>
<evidence type="ECO:0000256" key="9">
    <source>
        <dbReference type="ARBA" id="ARBA00032235"/>
    </source>
</evidence>
<reference evidence="12 13" key="1">
    <citation type="submission" date="2015-07" db="EMBL/GenBank/DDBJ databases">
        <authorList>
            <person name="Noorani M."/>
        </authorList>
    </citation>
    <scope>NUCLEOTIDE SEQUENCE [LARGE SCALE GENOMIC DNA]</scope>
    <source>
        <strain evidence="12 13">0788_9</strain>
    </source>
</reference>
<dbReference type="RefSeq" id="WP_054086192.1">
    <property type="nucleotide sequence ID" value="NZ_LGLN01000043.1"/>
</dbReference>
<dbReference type="Gene3D" id="1.10.290.10">
    <property type="entry name" value="Topoisomerase I, domain 4"/>
    <property type="match status" value="1"/>
</dbReference>
<evidence type="ECO:0000256" key="4">
    <source>
        <dbReference type="ARBA" id="ARBA00023029"/>
    </source>
</evidence>
<dbReference type="InterPro" id="IPR013824">
    <property type="entry name" value="Topo_IA_cen_sub1"/>
</dbReference>
<keyword evidence="6 12" id="KW-0413">Isomerase</keyword>
<evidence type="ECO:0000256" key="10">
    <source>
        <dbReference type="ARBA" id="ARBA00032877"/>
    </source>
</evidence>
<dbReference type="SMART" id="SM00436">
    <property type="entry name" value="TOP1Bc"/>
    <property type="match status" value="1"/>
</dbReference>
<gene>
    <name evidence="12" type="ORF">ABJ99_4905</name>
</gene>
<dbReference type="InterPro" id="IPR013826">
    <property type="entry name" value="Topo_IA_cen_sub3"/>
</dbReference>
<dbReference type="Gene3D" id="2.70.20.10">
    <property type="entry name" value="Topoisomerase I, domain 3"/>
    <property type="match status" value="1"/>
</dbReference>
<protein>
    <recommendedName>
        <fullName evidence="3">DNA topoisomerase</fullName>
        <ecNumber evidence="3">5.6.2.1</ecNumber>
    </recommendedName>
    <alternativeName>
        <fullName evidence="10">Omega-protein</fullName>
    </alternativeName>
    <alternativeName>
        <fullName evidence="9">Relaxing enzyme</fullName>
    </alternativeName>
    <alternativeName>
        <fullName evidence="7">Swivelase</fullName>
    </alternativeName>
    <alternativeName>
        <fullName evidence="8">Untwisting enzyme</fullName>
    </alternativeName>
</protein>
<dbReference type="Gene3D" id="3.40.50.140">
    <property type="match status" value="1"/>
</dbReference>
<dbReference type="Pfam" id="PF01131">
    <property type="entry name" value="Topoisom_bac"/>
    <property type="match status" value="1"/>
</dbReference>
<dbReference type="InterPro" id="IPR025589">
    <property type="entry name" value="Toprim_C_rpt"/>
</dbReference>
<dbReference type="InterPro" id="IPR003602">
    <property type="entry name" value="Topo_IA_DNA-bd_dom"/>
</dbReference>
<evidence type="ECO:0000256" key="8">
    <source>
        <dbReference type="ARBA" id="ARBA00031985"/>
    </source>
</evidence>
<evidence type="ECO:0000256" key="7">
    <source>
        <dbReference type="ARBA" id="ARBA00030003"/>
    </source>
</evidence>
<comment type="caution">
    <text evidence="12">The sequence shown here is derived from an EMBL/GenBank/DDBJ whole genome shotgun (WGS) entry which is preliminary data.</text>
</comment>
<dbReference type="InterPro" id="IPR003601">
    <property type="entry name" value="Topo_IA_2"/>
</dbReference>
<evidence type="ECO:0000256" key="6">
    <source>
        <dbReference type="ARBA" id="ARBA00023235"/>
    </source>
</evidence>
<dbReference type="InterPro" id="IPR023405">
    <property type="entry name" value="Topo_IA_core_domain"/>
</dbReference>
<dbReference type="SUPFAM" id="SSF56712">
    <property type="entry name" value="Prokaryotic type I DNA topoisomerase"/>
    <property type="match status" value="1"/>
</dbReference>
<dbReference type="InterPro" id="IPR000380">
    <property type="entry name" value="Topo_IA"/>
</dbReference>
<dbReference type="PRINTS" id="PR00417">
    <property type="entry name" value="PRTPISMRASEI"/>
</dbReference>
<dbReference type="PROSITE" id="PS52039">
    <property type="entry name" value="TOPO_IA_2"/>
    <property type="match status" value="1"/>
</dbReference>
<dbReference type="SMART" id="SM00437">
    <property type="entry name" value="TOP1Ac"/>
    <property type="match status" value="1"/>
</dbReference>
<dbReference type="EMBL" id="LGLN01000043">
    <property type="protein sequence ID" value="KPC31089.1"/>
    <property type="molecule type" value="Genomic_DNA"/>
</dbReference>
<dbReference type="Proteomes" id="UP000037891">
    <property type="component" value="Unassembled WGS sequence"/>
</dbReference>
<reference evidence="12 13" key="2">
    <citation type="submission" date="2015-10" db="EMBL/GenBank/DDBJ databases">
        <title>Comparative genomics and high-throughput reverse genetic screens identify a new phytobacterial MAMP and an Arabidopsis receptor required for immune elicitation.</title>
        <authorList>
            <person name="Mott G.A."/>
            <person name="Thakur S."/>
            <person name="Wang P.W."/>
            <person name="Desveaux D."/>
            <person name="Guttman D.S."/>
        </authorList>
    </citation>
    <scope>NUCLEOTIDE SEQUENCE [LARGE SCALE GENOMIC DNA]</scope>
    <source>
        <strain evidence="12 13">0788_9</strain>
    </source>
</reference>
<dbReference type="AlphaFoldDB" id="A0A0N0X9Z1"/>
<keyword evidence="4" id="KW-0799">Topoisomerase</keyword>
<dbReference type="GO" id="GO:0006281">
    <property type="term" value="P:DNA repair"/>
    <property type="evidence" value="ECO:0007669"/>
    <property type="project" value="TreeGrafter"/>
</dbReference>
<dbReference type="GO" id="GO:0003917">
    <property type="term" value="F:DNA topoisomerase type I (single strand cut, ATP-independent) activity"/>
    <property type="evidence" value="ECO:0007669"/>
    <property type="project" value="UniProtKB-EC"/>
</dbReference>
<feature type="domain" description="Topo IA-type catalytic" evidence="11">
    <location>
        <begin position="166"/>
        <end position="634"/>
    </location>
</feature>
<proteinExistence type="inferred from homology"/>
<dbReference type="GO" id="GO:0006310">
    <property type="term" value="P:DNA recombination"/>
    <property type="evidence" value="ECO:0007669"/>
    <property type="project" value="TreeGrafter"/>
</dbReference>
<dbReference type="PANTHER" id="PTHR11390">
    <property type="entry name" value="PROKARYOTIC DNA TOPOISOMERASE"/>
    <property type="match status" value="1"/>
</dbReference>
<dbReference type="PATRIC" id="fig|81035.3.peg.5278"/>
<accession>A0A0N0X9Z1</accession>
<dbReference type="GO" id="GO:0006265">
    <property type="term" value="P:DNA topological change"/>
    <property type="evidence" value="ECO:0007669"/>
    <property type="project" value="InterPro"/>
</dbReference>
<dbReference type="Gene3D" id="1.10.460.10">
    <property type="entry name" value="Topoisomerase I, domain 2"/>
    <property type="match status" value="1"/>
</dbReference>
<evidence type="ECO:0000256" key="3">
    <source>
        <dbReference type="ARBA" id="ARBA00012891"/>
    </source>
</evidence>
<comment type="catalytic activity">
    <reaction evidence="1">
        <text>ATP-independent breakage of single-stranded DNA, followed by passage and rejoining.</text>
        <dbReference type="EC" id="5.6.2.1"/>
    </reaction>
</comment>
<sequence>MEKVLWIAEKESQLSQGIYSAIPGSTEDQGPGWARRGGQWFIWLDGHAFQQAPPDHYLPDDVPLTAGNKKVWRMSDLPIIPGARAWKLLPDPRKKARIAKLKELLQWCDVVHHLGDSDEEGQCLVDEALEYFQFKKPVRRVLINDYNATKIKESLANIRDNAEPQFTGWRRWGLARSRYDWLLGMNGTRAMTLRGREVGQQGLLPVGSVQTPLLYIARERDRLIEEFKPHAYQVVTVQLHPVEGPDFQARWKPRPEQDGLDEDGRVVDTQVASSIAERVKGRTGSVTQCDISKKSKKPPLPLSMNELQMEGFSRYDYSAQEVMDAAQKLYDTYKVMTYPRTDVRYLSEAHHDEAAAVIAAVLQIRPDLIQIADHIDHTLKSEAFNDAKVRTPTGEPTPHHGIVPSIPEKMVNPAEWTERERNVYDLVIRAYLAQFASDYKYQSTTLLVAIEGESFTATGTTPVQLGWKAIYQEPPPLDGVDLTEDNLPSLTLPALNEGDSVACLSCSLVDQMTTPPPRFDDNMLLDAMKNLHRYVVDPELRKLLKEGEGIGTTSTRAGIIADMKKRELFVSAPKGKKKLMTSAQARNLIDALPMKVKDPAQAGHFKQSLDQVASGALTHTEFMEYAERFVREVVEVAKVAEMEALPPAPGEQIPCPNCSGELQNKGKRTACSQCKFVLWHEAFGKLLGAKDIEALLKKGETRLLQNLVGREKKTKFSARLSLDRTTGKTKPLFDQPGASTSKAMTTPKEKITLAPLSCPRCSAILEPSGKTLECPSCKFKLFSELLGRTLNDAELKALLTEGVTEKLSGFISPKNNGSFSAKLKLNREVWKVEFEFPKKGADGA</sequence>
<keyword evidence="5" id="KW-0238">DNA-binding</keyword>
<evidence type="ECO:0000256" key="5">
    <source>
        <dbReference type="ARBA" id="ARBA00023125"/>
    </source>
</evidence>
<comment type="similarity">
    <text evidence="2">Belongs to the type IA topoisomerase family.</text>
</comment>
<dbReference type="InterPro" id="IPR013825">
    <property type="entry name" value="Topo_IA_cen_sub2"/>
</dbReference>
<organism evidence="12 13">
    <name type="scientific">Pseudomonas syringae pv. cilantro</name>
    <dbReference type="NCBI Taxonomy" id="81035"/>
    <lineage>
        <taxon>Bacteria</taxon>
        <taxon>Pseudomonadati</taxon>
        <taxon>Pseudomonadota</taxon>
        <taxon>Gammaproteobacteria</taxon>
        <taxon>Pseudomonadales</taxon>
        <taxon>Pseudomonadaceae</taxon>
        <taxon>Pseudomonas</taxon>
        <taxon>Pseudomonas syringae</taxon>
    </lineage>
</organism>
<dbReference type="Pfam" id="PF13342">
    <property type="entry name" value="Toprim_Crpt"/>
    <property type="match status" value="2"/>
</dbReference>
<evidence type="ECO:0000259" key="11">
    <source>
        <dbReference type="PROSITE" id="PS52039"/>
    </source>
</evidence>
<evidence type="ECO:0000256" key="1">
    <source>
        <dbReference type="ARBA" id="ARBA00000213"/>
    </source>
</evidence>
<dbReference type="GO" id="GO:0003677">
    <property type="term" value="F:DNA binding"/>
    <property type="evidence" value="ECO:0007669"/>
    <property type="project" value="UniProtKB-KW"/>
</dbReference>